<protein>
    <recommendedName>
        <fullName evidence="3">LysM domain-containing protein</fullName>
    </recommendedName>
</protein>
<dbReference type="InterPro" id="IPR036779">
    <property type="entry name" value="LysM_dom_sf"/>
</dbReference>
<dbReference type="AlphaFoldDB" id="A0A2A9EZ43"/>
<feature type="domain" description="LysM" evidence="3">
    <location>
        <begin position="312"/>
        <end position="326"/>
    </location>
</feature>
<evidence type="ECO:0000313" key="5">
    <source>
        <dbReference type="Proteomes" id="UP000224130"/>
    </source>
</evidence>
<organism evidence="4 5">
    <name type="scientific">Isoptericola jiangsuensis</name>
    <dbReference type="NCBI Taxonomy" id="548579"/>
    <lineage>
        <taxon>Bacteria</taxon>
        <taxon>Bacillati</taxon>
        <taxon>Actinomycetota</taxon>
        <taxon>Actinomycetes</taxon>
        <taxon>Micrococcales</taxon>
        <taxon>Promicromonosporaceae</taxon>
        <taxon>Isoptericola</taxon>
    </lineage>
</organism>
<feature type="compositionally biased region" description="Low complexity" evidence="1">
    <location>
        <begin position="165"/>
        <end position="215"/>
    </location>
</feature>
<dbReference type="InterPro" id="IPR018392">
    <property type="entry name" value="LysM"/>
</dbReference>
<evidence type="ECO:0000259" key="3">
    <source>
        <dbReference type="Pfam" id="PF01476"/>
    </source>
</evidence>
<keyword evidence="5" id="KW-1185">Reference proteome</keyword>
<accession>A0A2A9EZ43</accession>
<feature type="region of interest" description="Disordered" evidence="1">
    <location>
        <begin position="148"/>
        <end position="307"/>
    </location>
</feature>
<dbReference type="Pfam" id="PF01476">
    <property type="entry name" value="LysM"/>
    <property type="match status" value="1"/>
</dbReference>
<comment type="caution">
    <text evidence="4">The sequence shown here is derived from an EMBL/GenBank/DDBJ whole genome shotgun (WGS) entry which is preliminary data.</text>
</comment>
<dbReference type="EMBL" id="PDJJ01000001">
    <property type="protein sequence ID" value="PFG44023.1"/>
    <property type="molecule type" value="Genomic_DNA"/>
</dbReference>
<feature type="transmembrane region" description="Helical" evidence="2">
    <location>
        <begin position="56"/>
        <end position="83"/>
    </location>
</feature>
<dbReference type="OrthoDB" id="3210682at2"/>
<dbReference type="Proteomes" id="UP000224130">
    <property type="component" value="Unassembled WGS sequence"/>
</dbReference>
<keyword evidence="2" id="KW-1133">Transmembrane helix</keyword>
<dbReference type="RefSeq" id="WP_098464296.1">
    <property type="nucleotide sequence ID" value="NZ_PDJJ01000001.1"/>
</dbReference>
<keyword evidence="2" id="KW-0472">Membrane</keyword>
<name>A0A2A9EZ43_9MICO</name>
<keyword evidence="2" id="KW-0812">Transmembrane</keyword>
<sequence>MTAPRPSRRTSSAAALLGLAGLAATTLTLVGVRLRSTLPAAVQDPRLVTVDGWVELVVLGLGAAVAGWMLAGTLVALLCALLVRGRRAGERVDAALGRWTPALVRRLARSAVGVGVGAGLALTPVAATAADAPPTPAPAVVLDLGWQPTATEDTPAPSYPGPGQPGTDGTTTAAPQGSAPAVTAAVDAPTTAPLPAADPSGTPSSEPGGPSAATSTAPTPGDRATAADPGPGSSPGSGAATTTEEHGGAAPDAGTAGPSPAGAGTQGPGPGPEQETTRRTTAPVEQADGTAGAPATTRDRRAAAPGDDAEVVVVRGDTLWDIAARHLPADATDGDVLRAMLRWHDANRDVVGDDPDVVLPGQVLRAP</sequence>
<gene>
    <name evidence="4" type="ORF">ATJ88_2740</name>
</gene>
<proteinExistence type="predicted"/>
<evidence type="ECO:0000256" key="2">
    <source>
        <dbReference type="SAM" id="Phobius"/>
    </source>
</evidence>
<evidence type="ECO:0000313" key="4">
    <source>
        <dbReference type="EMBL" id="PFG44023.1"/>
    </source>
</evidence>
<evidence type="ECO:0000256" key="1">
    <source>
        <dbReference type="SAM" id="MobiDB-lite"/>
    </source>
</evidence>
<feature type="compositionally biased region" description="Low complexity" evidence="1">
    <location>
        <begin position="224"/>
        <end position="263"/>
    </location>
</feature>
<feature type="compositionally biased region" description="Low complexity" evidence="1">
    <location>
        <begin position="287"/>
        <end position="296"/>
    </location>
</feature>
<dbReference type="CDD" id="cd00118">
    <property type="entry name" value="LysM"/>
    <property type="match status" value="1"/>
</dbReference>
<reference evidence="4 5" key="1">
    <citation type="submission" date="2017-10" db="EMBL/GenBank/DDBJ databases">
        <title>Sequencing the genomes of 1000 actinobacteria strains.</title>
        <authorList>
            <person name="Klenk H.-P."/>
        </authorList>
    </citation>
    <scope>NUCLEOTIDE SEQUENCE [LARGE SCALE GENOMIC DNA]</scope>
    <source>
        <strain evidence="4 5">DSM 21863</strain>
    </source>
</reference>
<dbReference type="Gene3D" id="3.10.350.10">
    <property type="entry name" value="LysM domain"/>
    <property type="match status" value="1"/>
</dbReference>